<dbReference type="InterPro" id="IPR020449">
    <property type="entry name" value="Tscrpt_reg_AraC-type_HTH"/>
</dbReference>
<keyword evidence="4" id="KW-0812">Transmembrane</keyword>
<evidence type="ECO:0000256" key="1">
    <source>
        <dbReference type="ARBA" id="ARBA00023015"/>
    </source>
</evidence>
<reference evidence="6" key="1">
    <citation type="submission" date="2022-02" db="EMBL/GenBank/DDBJ databases">
        <title>Paenibacillus sp. MBLB1832 Whole Genome Shotgun Sequencing.</title>
        <authorList>
            <person name="Hwang C.Y."/>
            <person name="Cho E.-S."/>
            <person name="Seo M.-J."/>
        </authorList>
    </citation>
    <scope>NUCLEOTIDE SEQUENCE</scope>
    <source>
        <strain evidence="6">MBLB1832</strain>
    </source>
</reference>
<dbReference type="SMART" id="SM00342">
    <property type="entry name" value="HTH_ARAC"/>
    <property type="match status" value="1"/>
</dbReference>
<accession>A0AA96LQN4</accession>
<dbReference type="InterPro" id="IPR009057">
    <property type="entry name" value="Homeodomain-like_sf"/>
</dbReference>
<keyword evidence="4" id="KW-0472">Membrane</keyword>
<keyword evidence="3" id="KW-0804">Transcription</keyword>
<protein>
    <submittedName>
        <fullName evidence="6">Helix-turn-helix transcriptional regulator</fullName>
    </submittedName>
</protein>
<dbReference type="Proteomes" id="UP001304650">
    <property type="component" value="Chromosome"/>
</dbReference>
<evidence type="ECO:0000256" key="2">
    <source>
        <dbReference type="ARBA" id="ARBA00023125"/>
    </source>
</evidence>
<feature type="transmembrane region" description="Helical" evidence="4">
    <location>
        <begin position="263"/>
        <end position="280"/>
    </location>
</feature>
<keyword evidence="1" id="KW-0805">Transcription regulation</keyword>
<keyword evidence="2" id="KW-0238">DNA-binding</keyword>
<dbReference type="Gene3D" id="1.10.10.60">
    <property type="entry name" value="Homeodomain-like"/>
    <property type="match status" value="2"/>
</dbReference>
<dbReference type="AlphaFoldDB" id="A0AA96LQN4"/>
<dbReference type="PANTHER" id="PTHR43280:SF2">
    <property type="entry name" value="HTH-TYPE TRANSCRIPTIONAL REGULATOR EXSA"/>
    <property type="match status" value="1"/>
</dbReference>
<feature type="domain" description="HTH araC/xylS-type" evidence="5">
    <location>
        <begin position="633"/>
        <end position="732"/>
    </location>
</feature>
<dbReference type="GO" id="GO:0043565">
    <property type="term" value="F:sequence-specific DNA binding"/>
    <property type="evidence" value="ECO:0007669"/>
    <property type="project" value="InterPro"/>
</dbReference>
<dbReference type="GO" id="GO:0003700">
    <property type="term" value="F:DNA-binding transcription factor activity"/>
    <property type="evidence" value="ECO:0007669"/>
    <property type="project" value="InterPro"/>
</dbReference>
<dbReference type="EMBL" id="CP130319">
    <property type="protein sequence ID" value="WNR45404.1"/>
    <property type="molecule type" value="Genomic_DNA"/>
</dbReference>
<evidence type="ECO:0000259" key="5">
    <source>
        <dbReference type="PROSITE" id="PS01124"/>
    </source>
</evidence>
<dbReference type="PROSITE" id="PS01124">
    <property type="entry name" value="HTH_ARAC_FAMILY_2"/>
    <property type="match status" value="1"/>
</dbReference>
<dbReference type="InterPro" id="IPR018060">
    <property type="entry name" value="HTH_AraC"/>
</dbReference>
<evidence type="ECO:0000313" key="7">
    <source>
        <dbReference type="Proteomes" id="UP001304650"/>
    </source>
</evidence>
<evidence type="ECO:0000313" key="6">
    <source>
        <dbReference type="EMBL" id="WNR45404.1"/>
    </source>
</evidence>
<dbReference type="PANTHER" id="PTHR43280">
    <property type="entry name" value="ARAC-FAMILY TRANSCRIPTIONAL REGULATOR"/>
    <property type="match status" value="1"/>
</dbReference>
<organism evidence="6 7">
    <name type="scientific">Paenibacillus roseopurpureus</name>
    <dbReference type="NCBI Taxonomy" id="2918901"/>
    <lineage>
        <taxon>Bacteria</taxon>
        <taxon>Bacillati</taxon>
        <taxon>Bacillota</taxon>
        <taxon>Bacilli</taxon>
        <taxon>Bacillales</taxon>
        <taxon>Paenibacillaceae</taxon>
        <taxon>Paenibacillus</taxon>
    </lineage>
</organism>
<sequence>MQNKANEKVLTQIQYNIDLMNDTFKNLTLQLYFDNDIRSLLYSRDEEVFEFFKKRNKLQQFVGSYTNLLHSIVIYNGFNKQYYSTFDASNGNSNPVIESAKRMITDPKRITNLKLEPLRTGLLPQLKQDEFDLFSFALYETSSTGEYNNVLVLNVRPEWLFDNLKAVNRLATSPQSGVFLIDGDGVVYNPEHNVMLADQQFKNELLRHLHAPENSLNTFIYGVGKEKKLITSLNTGAGDWSVVNVQPYSDVVREISQLRLTSLLLMIGFLILSLVASWWISRRLYRPIDGLIQQIKGNSYGQWDGADRESLDELSYLSNVYDLVFEKVKEFQQEQDSKQTIIKSYYIRKLILDSSSFTEQEVFEDLPASGIKIEEKDHFAVCVLKVDDYKHYIERTSLTNQRLMNFAILNITSEIMSTAFRCEAVDMRSDHMVLLLHMHEPQEDYLERVIDLLGRAQETVAKYYKLSFSCSISDHRASYKDITVIYEQALSQIQYRLVFGAKCIVTQERIGPRPHPEKCELPPALEKMWIEAVKSDDFTKQEKCLDEFFSLLETMCYDAIMQLVSQFTVVYVQTIREINKNRLSSVTNYHHVNLAVLEKETLADIRELYLQTMNTARQHTEQKEEIKNNALIETIKEVVEDNYQDLNLSLQEISGMLRMTPDYIGKLFRKTEGISVAEFITDVRLKHALHCLINQQMSIKEIMDRVGFTSETSFFRAFKKKFGTTPKEYRLKRIAQALEE</sequence>
<name>A0AA96LQN4_9BACL</name>
<gene>
    <name evidence="6" type="ORF">MJB10_04515</name>
</gene>
<dbReference type="RefSeq" id="WP_314802123.1">
    <property type="nucleotide sequence ID" value="NZ_CP130319.1"/>
</dbReference>
<proteinExistence type="predicted"/>
<dbReference type="PRINTS" id="PR00032">
    <property type="entry name" value="HTHARAC"/>
</dbReference>
<keyword evidence="4" id="KW-1133">Transmembrane helix</keyword>
<dbReference type="KEGG" id="proo:MJB10_04515"/>
<keyword evidence="7" id="KW-1185">Reference proteome</keyword>
<dbReference type="Pfam" id="PF12833">
    <property type="entry name" value="HTH_18"/>
    <property type="match status" value="1"/>
</dbReference>
<dbReference type="Gene3D" id="6.10.340.10">
    <property type="match status" value="1"/>
</dbReference>
<evidence type="ECO:0000256" key="4">
    <source>
        <dbReference type="SAM" id="Phobius"/>
    </source>
</evidence>
<dbReference type="SUPFAM" id="SSF46689">
    <property type="entry name" value="Homeodomain-like"/>
    <property type="match status" value="1"/>
</dbReference>
<evidence type="ECO:0000256" key="3">
    <source>
        <dbReference type="ARBA" id="ARBA00023163"/>
    </source>
</evidence>